<dbReference type="SUPFAM" id="SSF55729">
    <property type="entry name" value="Acyl-CoA N-acyltransferases (Nat)"/>
    <property type="match status" value="1"/>
</dbReference>
<dbReference type="Pfam" id="PF00583">
    <property type="entry name" value="Acetyltransf_1"/>
    <property type="match status" value="1"/>
</dbReference>
<dbReference type="GO" id="GO:0120518">
    <property type="term" value="F:protein N-terminal-methionine acetyltransferase activity"/>
    <property type="evidence" value="ECO:0007669"/>
    <property type="project" value="UniProtKB-EC"/>
</dbReference>
<sequence length="308" mass="34260">MATTLPPFASTSGARSVGAPADALHFPPPLPDDNAFEYDIELVTYAGEHHLSAIIALIEKELSEPYLIYTYRYFLNEWPHLAWLAHLIPRRRPPPLPPRSSQDKPSGTPVEAAALGSQIDSLTLDAATANREEKGEDTLLEEHSAALRRAPVGVIVNKIDRHLKGDRLMRGYIAMLSIHPAWRKKGIARTLVQAAIDRMARDGAQEIVLETEVDNSGALALYESLGFIREKRLYRFYLNAKDSFRLVLPLVEDSDSDSDEQLQSMDSAAMVDRPATPRPANRLLPERPAGSPSSPWKNQVYDFDGLIM</sequence>
<organism evidence="6 7">
    <name type="scientific">Tilletia horrida</name>
    <dbReference type="NCBI Taxonomy" id="155126"/>
    <lineage>
        <taxon>Eukaryota</taxon>
        <taxon>Fungi</taxon>
        <taxon>Dikarya</taxon>
        <taxon>Basidiomycota</taxon>
        <taxon>Ustilaginomycotina</taxon>
        <taxon>Exobasidiomycetes</taxon>
        <taxon>Tilletiales</taxon>
        <taxon>Tilletiaceae</taxon>
        <taxon>Tilletia</taxon>
    </lineage>
</organism>
<dbReference type="CDD" id="cd04301">
    <property type="entry name" value="NAT_SF"/>
    <property type="match status" value="1"/>
</dbReference>
<dbReference type="PROSITE" id="PS51186">
    <property type="entry name" value="GNAT"/>
    <property type="match status" value="1"/>
</dbReference>
<feature type="domain" description="N-acetyltransferase" evidence="5">
    <location>
        <begin position="94"/>
        <end position="251"/>
    </location>
</feature>
<dbReference type="InterPro" id="IPR016181">
    <property type="entry name" value="Acyl_CoA_acyltransferase"/>
</dbReference>
<dbReference type="GO" id="GO:0031417">
    <property type="term" value="C:NatC complex"/>
    <property type="evidence" value="ECO:0007669"/>
    <property type="project" value="TreeGrafter"/>
</dbReference>
<dbReference type="Gene3D" id="3.40.630.30">
    <property type="match status" value="1"/>
</dbReference>
<evidence type="ECO:0000313" key="6">
    <source>
        <dbReference type="EMBL" id="KAK0538686.1"/>
    </source>
</evidence>
<dbReference type="InterPro" id="IPR044542">
    <property type="entry name" value="NAA30-like"/>
</dbReference>
<comment type="caution">
    <text evidence="6">The sequence shown here is derived from an EMBL/GenBank/DDBJ whole genome shotgun (WGS) entry which is preliminary data.</text>
</comment>
<proteinExistence type="inferred from homology"/>
<protein>
    <submittedName>
        <fullName evidence="6">N-alpha-acetyltransferase 30</fullName>
        <ecNumber evidence="6">2.3.1.256</ecNumber>
    </submittedName>
</protein>
<comment type="similarity">
    <text evidence="3">Belongs to the acetyltransferase family. MAK3 subfamily.</text>
</comment>
<dbReference type="AlphaFoldDB" id="A0AAN6JTE2"/>
<evidence type="ECO:0000313" key="7">
    <source>
        <dbReference type="Proteomes" id="UP001176521"/>
    </source>
</evidence>
<dbReference type="InterPro" id="IPR000182">
    <property type="entry name" value="GNAT_dom"/>
</dbReference>
<keyword evidence="7" id="KW-1185">Reference proteome</keyword>
<evidence type="ECO:0000256" key="2">
    <source>
        <dbReference type="ARBA" id="ARBA00023315"/>
    </source>
</evidence>
<dbReference type="PANTHER" id="PTHR45896:SF1">
    <property type="entry name" value="N-ALPHA-ACETYLTRANSFERASE 30"/>
    <property type="match status" value="1"/>
</dbReference>
<evidence type="ECO:0000256" key="3">
    <source>
        <dbReference type="ARBA" id="ARBA00024025"/>
    </source>
</evidence>
<dbReference type="EMBL" id="JAPDMQ010000041">
    <property type="protein sequence ID" value="KAK0538686.1"/>
    <property type="molecule type" value="Genomic_DNA"/>
</dbReference>
<evidence type="ECO:0000256" key="4">
    <source>
        <dbReference type="SAM" id="MobiDB-lite"/>
    </source>
</evidence>
<dbReference type="EC" id="2.3.1.256" evidence="6"/>
<accession>A0AAN6JTE2</accession>
<dbReference type="Proteomes" id="UP001176521">
    <property type="component" value="Unassembled WGS sequence"/>
</dbReference>
<feature type="region of interest" description="Disordered" evidence="4">
    <location>
        <begin position="256"/>
        <end position="296"/>
    </location>
</feature>
<reference evidence="6" key="1">
    <citation type="journal article" date="2023" name="PhytoFront">
        <title>Draft Genome Resources of Seven Strains of Tilletia horrida, Causal Agent of Kernel Smut of Rice.</title>
        <authorList>
            <person name="Khanal S."/>
            <person name="Antony Babu S."/>
            <person name="Zhou X.G."/>
        </authorList>
    </citation>
    <scope>NUCLEOTIDE SEQUENCE</scope>
    <source>
        <strain evidence="6">TX3</strain>
    </source>
</reference>
<keyword evidence="1 6" id="KW-0808">Transferase</keyword>
<gene>
    <name evidence="6" type="primary">naa30</name>
    <name evidence="6" type="ORF">OC842_001209</name>
</gene>
<evidence type="ECO:0000259" key="5">
    <source>
        <dbReference type="PROSITE" id="PS51186"/>
    </source>
</evidence>
<evidence type="ECO:0000256" key="1">
    <source>
        <dbReference type="ARBA" id="ARBA00022679"/>
    </source>
</evidence>
<keyword evidence="2 6" id="KW-0012">Acyltransferase</keyword>
<name>A0AAN6JTE2_9BASI</name>
<dbReference type="PANTHER" id="PTHR45896">
    <property type="entry name" value="N-ALPHA-ACETYLTRANSFERASE 30"/>
    <property type="match status" value="1"/>
</dbReference>